<dbReference type="Gene3D" id="1.10.1280.10">
    <property type="entry name" value="Di-copper center containing domain from catechol oxidase"/>
    <property type="match status" value="1"/>
</dbReference>
<dbReference type="GO" id="GO:0046872">
    <property type="term" value="F:metal ion binding"/>
    <property type="evidence" value="ECO:0007669"/>
    <property type="project" value="UniProtKB-KW"/>
</dbReference>
<organism evidence="5 6">
    <name type="scientific">Ectorhizobium quercum</name>
    <dbReference type="NCBI Taxonomy" id="2965071"/>
    <lineage>
        <taxon>Bacteria</taxon>
        <taxon>Pseudomonadati</taxon>
        <taxon>Pseudomonadota</taxon>
        <taxon>Alphaproteobacteria</taxon>
        <taxon>Hyphomicrobiales</taxon>
        <taxon>Rhizobiaceae</taxon>
        <taxon>Ectorhizobium</taxon>
    </lineage>
</organism>
<dbReference type="AlphaFoldDB" id="A0AAE3N5D5"/>
<keyword evidence="2" id="KW-0186">Copper</keyword>
<dbReference type="RefSeq" id="WP_306413504.1">
    <property type="nucleotide sequence ID" value="NZ_JANFPI010000015.1"/>
</dbReference>
<dbReference type="GO" id="GO:0016491">
    <property type="term" value="F:oxidoreductase activity"/>
    <property type="evidence" value="ECO:0007669"/>
    <property type="project" value="InterPro"/>
</dbReference>
<dbReference type="InterPro" id="IPR002227">
    <property type="entry name" value="Tyrosinase_Cu-bd"/>
</dbReference>
<dbReference type="PANTHER" id="PTHR11474:SF76">
    <property type="entry name" value="SHKT DOMAIN-CONTAINING PROTEIN"/>
    <property type="match status" value="1"/>
</dbReference>
<dbReference type="EMBL" id="JANFPI010000015">
    <property type="protein sequence ID" value="MCX9000004.1"/>
    <property type="molecule type" value="Genomic_DNA"/>
</dbReference>
<evidence type="ECO:0000259" key="3">
    <source>
        <dbReference type="PROSITE" id="PS00497"/>
    </source>
</evidence>
<evidence type="ECO:0000256" key="1">
    <source>
        <dbReference type="ARBA" id="ARBA00022723"/>
    </source>
</evidence>
<dbReference type="InterPro" id="IPR008922">
    <property type="entry name" value="Di-copper_centre_dom_sf"/>
</dbReference>
<dbReference type="PROSITE" id="PS00498">
    <property type="entry name" value="TYROSINASE_2"/>
    <property type="match status" value="1"/>
</dbReference>
<name>A0AAE3N5D5_9HYPH</name>
<dbReference type="PANTHER" id="PTHR11474">
    <property type="entry name" value="TYROSINASE FAMILY MEMBER"/>
    <property type="match status" value="1"/>
</dbReference>
<evidence type="ECO:0000313" key="5">
    <source>
        <dbReference type="EMBL" id="MCX9000004.1"/>
    </source>
</evidence>
<keyword evidence="1" id="KW-0479">Metal-binding</keyword>
<feature type="domain" description="Tyrosinase copper-binding" evidence="3">
    <location>
        <begin position="81"/>
        <end position="98"/>
    </location>
</feature>
<feature type="domain" description="Tyrosinase copper-binding" evidence="4">
    <location>
        <begin position="244"/>
        <end position="255"/>
    </location>
</feature>
<dbReference type="InterPro" id="IPR050316">
    <property type="entry name" value="Tyrosinase/Hemocyanin"/>
</dbReference>
<dbReference type="PROSITE" id="PS00497">
    <property type="entry name" value="TYROSINASE_1"/>
    <property type="match status" value="1"/>
</dbReference>
<dbReference type="Pfam" id="PF00264">
    <property type="entry name" value="Tyrosinase"/>
    <property type="match status" value="1"/>
</dbReference>
<evidence type="ECO:0000256" key="2">
    <source>
        <dbReference type="ARBA" id="ARBA00023008"/>
    </source>
</evidence>
<dbReference type="SUPFAM" id="SSF48056">
    <property type="entry name" value="Di-copper centre-containing domain"/>
    <property type="match status" value="1"/>
</dbReference>
<protein>
    <submittedName>
        <fullName evidence="5">Tyrosinase family protein</fullName>
    </submittedName>
</protein>
<evidence type="ECO:0000313" key="6">
    <source>
        <dbReference type="Proteomes" id="UP001208771"/>
    </source>
</evidence>
<dbReference type="Proteomes" id="UP001208771">
    <property type="component" value="Unassembled WGS sequence"/>
</dbReference>
<keyword evidence="6" id="KW-1185">Reference proteome</keyword>
<comment type="caution">
    <text evidence="5">The sequence shown here is derived from an EMBL/GenBank/DDBJ whole genome shotgun (WGS) entry which is preliminary data.</text>
</comment>
<proteinExistence type="predicted"/>
<dbReference type="PRINTS" id="PR00092">
    <property type="entry name" value="TYROSINASE"/>
</dbReference>
<reference evidence="5" key="1">
    <citation type="submission" date="2022-07" db="EMBL/GenBank/DDBJ databases">
        <title>Ectorhizobium quercum gen.nov., sp. nov.</title>
        <authorList>
            <person name="Ma T."/>
            <person name="Li Y."/>
        </authorList>
    </citation>
    <scope>NUCLEOTIDE SEQUENCE</scope>
    <source>
        <strain evidence="5">BDR2-2</strain>
    </source>
</reference>
<dbReference type="Pfam" id="PF25271">
    <property type="entry name" value="DUF7868"/>
    <property type="match status" value="1"/>
</dbReference>
<accession>A0AAE3N5D5</accession>
<gene>
    <name evidence="5" type="ORF">NOF55_23155</name>
</gene>
<sequence length="506" mass="55806">MSRTRRSVWADGPDWNETLLWYAKAVGILQVRAATDRTSWRFFAGIHGHNEETWRLFGILRPEDKLPERHELDLFWDKCQHGSWYFLPWHRGCVSAFEQLVRSVIAAEGGPDDWALPYWNYSETSNPHAREVHPAFLAETTPDGAPNPLYTPFRFGNPITDSTTVPEEDVDLEALRERKFAPLGEVAGGFGGGRSILSHRAGFPGALEIARHGGVHTAVGGAARLQDGTIVRGLMSAFETAGLDPIFWLHHANIDRLWAVWLSNSPNHTNPTETNWLGGPLDRPFVMPRPDGSAWHYSCIDVVDTSNPMLDYVYDDTSDPLVAIAGAAEGRTADRIEEGRRERDTELIGTNGTEIKLGTGPTTSEVTVDEQVLRSQSERLVQENRGADQLSGLYLNLENIRGLNNVAIYQVLVDYGEVGARLLSGEPRVVSVGRFSTFGLDESSSDGINVSSGVTMSFDLTPLIAQIGFDEVPEKGLLRVSIVPQFAAPELPAPTIGRINIYQGVP</sequence>
<dbReference type="InterPro" id="IPR057190">
    <property type="entry name" value="DUF7868"/>
</dbReference>
<evidence type="ECO:0000259" key="4">
    <source>
        <dbReference type="PROSITE" id="PS00498"/>
    </source>
</evidence>